<feature type="domain" description="DUF2779" evidence="1">
    <location>
        <begin position="293"/>
        <end position="410"/>
    </location>
</feature>
<dbReference type="KEGG" id="cnr:EB819_08185"/>
<dbReference type="EMBL" id="MKGI01000053">
    <property type="protein sequence ID" value="OEL11128.1"/>
    <property type="molecule type" value="Genomic_DNA"/>
</dbReference>
<dbReference type="Proteomes" id="UP000095601">
    <property type="component" value="Unassembled WGS sequence"/>
</dbReference>
<name>A0A1E5UE84_9FLAO</name>
<keyword evidence="3" id="KW-1185">Reference proteome</keyword>
<dbReference type="Pfam" id="PF11074">
    <property type="entry name" value="DUF2779"/>
    <property type="match status" value="1"/>
</dbReference>
<evidence type="ECO:0000313" key="2">
    <source>
        <dbReference type="EMBL" id="OEL11128.1"/>
    </source>
</evidence>
<proteinExistence type="predicted"/>
<organism evidence="2 3">
    <name type="scientific">Cloacibacterium normanense</name>
    <dbReference type="NCBI Taxonomy" id="237258"/>
    <lineage>
        <taxon>Bacteria</taxon>
        <taxon>Pseudomonadati</taxon>
        <taxon>Bacteroidota</taxon>
        <taxon>Flavobacteriia</taxon>
        <taxon>Flavobacteriales</taxon>
        <taxon>Weeksellaceae</taxon>
    </lineage>
</organism>
<dbReference type="InterPro" id="IPR021301">
    <property type="entry name" value="DUF2779"/>
</dbReference>
<sequence length="470" mass="54552">MKTLSKSRFVSGVQCEKKLWYSYYRKDLQLPTDEQTQAIFDLGHQIGNLAQNRFPNGKDATPEDFSDFSPSIEKTKLWIAEEVETIYEATFTAKNALCMLDILHRMNSEVWAIEVKNSTSVKDYHLTDASLQYFVMKEAGYAPDKFFLMHINNQYIKNGELTDEFFHLEDITDKVLSKQTWVEENLERLLVMLENKQEPNVSIGAHCSSPFACDFVHHCWKHIPENSVFEMYRGGNKAWELYKQGILKIEDIEDDFPLTHFQHLQRKGLRNQEQYINKEAIKNMISSWQFPLYFFDFETVFPAIPVLDGTRPYQQVPFQYSLHILEEDGRLSHQEFLAHPEDFSNGKNPLKLLVGQLKQDFGTDGNIVTYNQSFEVARLNELANMFPEDAPFLKNLVSRVVDLLPVFQGGFFCFYLGGISVYSSRFFSVITSRINLTSSNSFKISRNLKPPSYRKKSSAFAGPQKHLRNY</sequence>
<evidence type="ECO:0000313" key="3">
    <source>
        <dbReference type="Proteomes" id="UP000095601"/>
    </source>
</evidence>
<dbReference type="RefSeq" id="WP_069798715.1">
    <property type="nucleotide sequence ID" value="NZ_CP034157.1"/>
</dbReference>
<dbReference type="AlphaFoldDB" id="A0A1E5UE84"/>
<dbReference type="Gene3D" id="3.90.320.10">
    <property type="match status" value="1"/>
</dbReference>
<dbReference type="PATRIC" id="fig|237258.4.peg.2559"/>
<reference evidence="2 3" key="1">
    <citation type="submission" date="2016-09" db="EMBL/GenBank/DDBJ databases">
        <authorList>
            <person name="Capua I."/>
            <person name="De Benedictis P."/>
            <person name="Joannis T."/>
            <person name="Lombin L.H."/>
            <person name="Cattoli G."/>
        </authorList>
    </citation>
    <scope>NUCLEOTIDE SEQUENCE [LARGE SCALE GENOMIC DNA]</scope>
    <source>
        <strain evidence="2 3">NRS-1</strain>
    </source>
</reference>
<dbReference type="STRING" id="237258.SAMN04489756_12510"/>
<dbReference type="OrthoDB" id="9783873at2"/>
<accession>A0A1E5UE84</accession>
<gene>
    <name evidence="2" type="ORF">BHF72_2399</name>
</gene>
<dbReference type="InterPro" id="IPR011604">
    <property type="entry name" value="PDDEXK-like_dom_sf"/>
</dbReference>
<protein>
    <recommendedName>
        <fullName evidence="1">DUF2779 domain-containing protein</fullName>
    </recommendedName>
</protein>
<evidence type="ECO:0000259" key="1">
    <source>
        <dbReference type="Pfam" id="PF11074"/>
    </source>
</evidence>
<comment type="caution">
    <text evidence="2">The sequence shown here is derived from an EMBL/GenBank/DDBJ whole genome shotgun (WGS) entry which is preliminary data.</text>
</comment>